<keyword evidence="2" id="KW-1185">Reference proteome</keyword>
<evidence type="ECO:0000313" key="2">
    <source>
        <dbReference type="Proteomes" id="UP000315439"/>
    </source>
</evidence>
<protein>
    <submittedName>
        <fullName evidence="1">Uncharacterized protein</fullName>
    </submittedName>
</protein>
<dbReference type="EMBL" id="VIKS01000001">
    <property type="protein sequence ID" value="TQV89346.1"/>
    <property type="molecule type" value="Genomic_DNA"/>
</dbReference>
<dbReference type="AlphaFoldDB" id="A0A545UIQ7"/>
<reference evidence="1 2" key="1">
    <citation type="submission" date="2019-07" db="EMBL/GenBank/DDBJ databases">
        <title>Draft genome for Aliikangiella sp. M105.</title>
        <authorList>
            <person name="Wang G."/>
        </authorList>
    </citation>
    <scope>NUCLEOTIDE SEQUENCE [LARGE SCALE GENOMIC DNA]</scope>
    <source>
        <strain evidence="1 2">M105</strain>
    </source>
</reference>
<evidence type="ECO:0000313" key="1">
    <source>
        <dbReference type="EMBL" id="TQV89346.1"/>
    </source>
</evidence>
<sequence>MKLFVRPFKSSRLLRQCSCRVQESVESQEEEILAESTEMPCKIFGLTEEENAQLNFILNDNKRVGQERAH</sequence>
<comment type="caution">
    <text evidence="1">The sequence shown here is derived from an EMBL/GenBank/DDBJ whole genome shotgun (WGS) entry which is preliminary data.</text>
</comment>
<proteinExistence type="predicted"/>
<dbReference type="Proteomes" id="UP000315439">
    <property type="component" value="Unassembled WGS sequence"/>
</dbReference>
<accession>A0A545UIQ7</accession>
<dbReference type="RefSeq" id="WP_142891410.1">
    <property type="nucleotide sequence ID" value="NZ_ML660160.1"/>
</dbReference>
<gene>
    <name evidence="1" type="ORF">FLL46_00230</name>
</gene>
<organism evidence="1 2">
    <name type="scientific">Aliikangiella coralliicola</name>
    <dbReference type="NCBI Taxonomy" id="2592383"/>
    <lineage>
        <taxon>Bacteria</taxon>
        <taxon>Pseudomonadati</taxon>
        <taxon>Pseudomonadota</taxon>
        <taxon>Gammaproteobacteria</taxon>
        <taxon>Oceanospirillales</taxon>
        <taxon>Pleioneaceae</taxon>
        <taxon>Aliikangiella</taxon>
    </lineage>
</organism>
<name>A0A545UIQ7_9GAMM</name>